<accession>A0A1M4WST5</accession>
<dbReference type="STRING" id="1302690.BUE76_06770"/>
<keyword evidence="1" id="KW-0812">Transmembrane</keyword>
<proteinExistence type="predicted"/>
<evidence type="ECO:0000256" key="1">
    <source>
        <dbReference type="SAM" id="Phobius"/>
    </source>
</evidence>
<keyword evidence="3" id="KW-1185">Reference proteome</keyword>
<feature type="transmembrane region" description="Helical" evidence="1">
    <location>
        <begin position="87"/>
        <end position="113"/>
    </location>
</feature>
<keyword evidence="1" id="KW-0472">Membrane</keyword>
<dbReference type="AlphaFoldDB" id="A0A1M4WST5"/>
<feature type="transmembrane region" description="Helical" evidence="1">
    <location>
        <begin position="167"/>
        <end position="187"/>
    </location>
</feature>
<feature type="transmembrane region" description="Helical" evidence="1">
    <location>
        <begin position="207"/>
        <end position="227"/>
    </location>
</feature>
<dbReference type="Pfam" id="PF10002">
    <property type="entry name" value="DUF2243"/>
    <property type="match status" value="1"/>
</dbReference>
<dbReference type="EMBL" id="FQUO01000003">
    <property type="protein sequence ID" value="SHE84217.1"/>
    <property type="molecule type" value="Genomic_DNA"/>
</dbReference>
<feature type="transmembrane region" description="Helical" evidence="1">
    <location>
        <begin position="47"/>
        <end position="66"/>
    </location>
</feature>
<reference evidence="2 3" key="1">
    <citation type="submission" date="2016-11" db="EMBL/GenBank/DDBJ databases">
        <authorList>
            <person name="Jaros S."/>
            <person name="Januszkiewicz K."/>
            <person name="Wedrychowicz H."/>
        </authorList>
    </citation>
    <scope>NUCLEOTIDE SEQUENCE [LARGE SCALE GENOMIC DNA]</scope>
    <source>
        <strain evidence="2 3">DSM 26897</strain>
    </source>
</reference>
<sequence length="239" mass="26256">MQNHNKALLLLPLFLTVGPPLQACITCNKKVQEAIFDSQFYPNLLAMLSPFILLAAIVGGLAWLFGKRYHQPSGVQGPATVYNLMPLATAALVLGIGLGGFIDGIMLHQILQWHEMLSNKIPPTDLVAKTVNMFWDGIFHAFCLLVVLVGVVMLWKTGRRADADRSGNLLWGGLLAGWGLFNILEGLMDHHILKLHNVREITGNVAAWNFGFLGFSVVLLGVGWRLISRKHQSKVEGAV</sequence>
<dbReference type="InterPro" id="IPR018719">
    <property type="entry name" value="DUF2243_membrane"/>
</dbReference>
<keyword evidence="1" id="KW-1133">Transmembrane helix</keyword>
<gene>
    <name evidence="2" type="ORF">SAMN05444008_103127</name>
</gene>
<evidence type="ECO:0000313" key="2">
    <source>
        <dbReference type="EMBL" id="SHE84217.1"/>
    </source>
</evidence>
<evidence type="ECO:0000313" key="3">
    <source>
        <dbReference type="Proteomes" id="UP000184368"/>
    </source>
</evidence>
<name>A0A1M4WST5_9BACT</name>
<dbReference type="Proteomes" id="UP000184368">
    <property type="component" value="Unassembled WGS sequence"/>
</dbReference>
<dbReference type="RefSeq" id="WP_216820636.1">
    <property type="nucleotide sequence ID" value="NZ_FQUO01000003.1"/>
</dbReference>
<protein>
    <submittedName>
        <fullName evidence="2">Uncharacterized membrane protein</fullName>
    </submittedName>
</protein>
<organism evidence="2 3">
    <name type="scientific">Cnuella takakiae</name>
    <dbReference type="NCBI Taxonomy" id="1302690"/>
    <lineage>
        <taxon>Bacteria</taxon>
        <taxon>Pseudomonadati</taxon>
        <taxon>Bacteroidota</taxon>
        <taxon>Chitinophagia</taxon>
        <taxon>Chitinophagales</taxon>
        <taxon>Chitinophagaceae</taxon>
        <taxon>Cnuella</taxon>
    </lineage>
</organism>
<feature type="transmembrane region" description="Helical" evidence="1">
    <location>
        <begin position="133"/>
        <end position="155"/>
    </location>
</feature>